<dbReference type="Proteomes" id="UP001497516">
    <property type="component" value="Chromosome 6"/>
</dbReference>
<dbReference type="EMBL" id="OZ034819">
    <property type="protein sequence ID" value="CAL1394738.1"/>
    <property type="molecule type" value="Genomic_DNA"/>
</dbReference>
<evidence type="ECO:0000313" key="1">
    <source>
        <dbReference type="EMBL" id="CAL1394738.1"/>
    </source>
</evidence>
<evidence type="ECO:0000313" key="2">
    <source>
        <dbReference type="Proteomes" id="UP001497516"/>
    </source>
</evidence>
<gene>
    <name evidence="1" type="ORF">LTRI10_LOCUS35221</name>
</gene>
<dbReference type="AlphaFoldDB" id="A0AAV2FA15"/>
<sequence>MGLAEDSEDLVKIYWNHRKQYLRFGFSLCESGKRLAGVVESKRGKRSEVDEWWSRRGESRVASSPRTSV</sequence>
<proteinExistence type="predicted"/>
<protein>
    <submittedName>
        <fullName evidence="1">Uncharacterized protein</fullName>
    </submittedName>
</protein>
<name>A0AAV2FA15_9ROSI</name>
<reference evidence="1 2" key="1">
    <citation type="submission" date="2024-04" db="EMBL/GenBank/DDBJ databases">
        <authorList>
            <person name="Fracassetti M."/>
        </authorList>
    </citation>
    <scope>NUCLEOTIDE SEQUENCE [LARGE SCALE GENOMIC DNA]</scope>
</reference>
<keyword evidence="2" id="KW-1185">Reference proteome</keyword>
<organism evidence="1 2">
    <name type="scientific">Linum trigynum</name>
    <dbReference type="NCBI Taxonomy" id="586398"/>
    <lineage>
        <taxon>Eukaryota</taxon>
        <taxon>Viridiplantae</taxon>
        <taxon>Streptophyta</taxon>
        <taxon>Embryophyta</taxon>
        <taxon>Tracheophyta</taxon>
        <taxon>Spermatophyta</taxon>
        <taxon>Magnoliopsida</taxon>
        <taxon>eudicotyledons</taxon>
        <taxon>Gunneridae</taxon>
        <taxon>Pentapetalae</taxon>
        <taxon>rosids</taxon>
        <taxon>fabids</taxon>
        <taxon>Malpighiales</taxon>
        <taxon>Linaceae</taxon>
        <taxon>Linum</taxon>
    </lineage>
</organism>
<accession>A0AAV2FA15</accession>